<dbReference type="PATRIC" id="fig|1229783.3.peg.1910"/>
<name>K9AUX1_9STAP</name>
<reference evidence="1 2" key="1">
    <citation type="journal article" date="2013" name="Genome Announc.">
        <title>Genome Sequence of Staphylococcus massiliensis Strain S46, Isolated from the Surface of Healthy Human Skin.</title>
        <authorList>
            <person name="Srivastav R."/>
            <person name="Singh A."/>
            <person name="Jangir P.K."/>
            <person name="Kumari C."/>
            <person name="Muduli S."/>
            <person name="Sharma R."/>
        </authorList>
    </citation>
    <scope>NUCLEOTIDE SEQUENCE [LARGE SCALE GENOMIC DNA]</scope>
    <source>
        <strain evidence="1 2">S46</strain>
    </source>
</reference>
<keyword evidence="2" id="KW-1185">Reference proteome</keyword>
<dbReference type="RefSeq" id="WP_009384377.1">
    <property type="nucleotide sequence ID" value="NZ_AMSQ01000018.1"/>
</dbReference>
<dbReference type="EMBL" id="AMSQ01000018">
    <property type="protein sequence ID" value="EKU46352.1"/>
    <property type="molecule type" value="Genomic_DNA"/>
</dbReference>
<dbReference type="AlphaFoldDB" id="K9AUX1"/>
<evidence type="ECO:0000313" key="1">
    <source>
        <dbReference type="EMBL" id="EKU46352.1"/>
    </source>
</evidence>
<protein>
    <submittedName>
        <fullName evidence="1">Uncharacterized protein</fullName>
    </submittedName>
</protein>
<dbReference type="STRING" id="1229783.C273_09574"/>
<accession>K9AUX1</accession>
<gene>
    <name evidence="1" type="ORF">C273_09574</name>
</gene>
<evidence type="ECO:0000313" key="2">
    <source>
        <dbReference type="Proteomes" id="UP000009885"/>
    </source>
</evidence>
<comment type="caution">
    <text evidence="1">The sequence shown here is derived from an EMBL/GenBank/DDBJ whole genome shotgun (WGS) entry which is preliminary data.</text>
</comment>
<dbReference type="OrthoDB" id="2417905at2"/>
<organism evidence="1 2">
    <name type="scientific">Staphylococcus massiliensis S46</name>
    <dbReference type="NCBI Taxonomy" id="1229783"/>
    <lineage>
        <taxon>Bacteria</taxon>
        <taxon>Bacillati</taxon>
        <taxon>Bacillota</taxon>
        <taxon>Bacilli</taxon>
        <taxon>Bacillales</taxon>
        <taxon>Staphylococcaceae</taxon>
        <taxon>Staphylococcus</taxon>
    </lineage>
</organism>
<sequence length="196" mass="23633">MTQTDQSAIQLIEEMIRRAPNDFKFHGDIATNLFLYDELKYNGLIEICINRDRISKIIKLIPNKYDIRFIKNHEYIDQSKVDYNLISGLDIFDDGKQILSIIIYDVDNNDWIYRLDRDIRMPEQNIYYHSLKWNVDYIKPEIVLMYELNQPFKLIKHKNYRNLIDNLSYFQFVTLKLVVGEKIIQDVVDQHKRNHT</sequence>
<dbReference type="Proteomes" id="UP000009885">
    <property type="component" value="Unassembled WGS sequence"/>
</dbReference>
<proteinExistence type="predicted"/>
<dbReference type="eggNOG" id="COG0346">
    <property type="taxonomic scope" value="Bacteria"/>
</dbReference>